<protein>
    <submittedName>
        <fullName evidence="4">Aste57867_10239 protein</fullName>
    </submittedName>
</protein>
<evidence type="ECO:0000256" key="1">
    <source>
        <dbReference type="SAM" id="Coils"/>
    </source>
</evidence>
<feature type="domain" description="C2" evidence="2">
    <location>
        <begin position="417"/>
        <end position="534"/>
    </location>
</feature>
<dbReference type="PANTHER" id="PTHR47052:SF3">
    <property type="entry name" value="INGRESSION PROTEIN 1"/>
    <property type="match status" value="1"/>
</dbReference>
<dbReference type="Gene3D" id="2.60.40.150">
    <property type="entry name" value="C2 domain"/>
    <property type="match status" value="3"/>
</dbReference>
<feature type="domain" description="C2" evidence="2">
    <location>
        <begin position="238"/>
        <end position="353"/>
    </location>
</feature>
<dbReference type="InterPro" id="IPR052981">
    <property type="entry name" value="Ingression_C2_domain"/>
</dbReference>
<dbReference type="Pfam" id="PF00168">
    <property type="entry name" value="C2"/>
    <property type="match status" value="3"/>
</dbReference>
<dbReference type="PROSITE" id="PS50004">
    <property type="entry name" value="C2"/>
    <property type="match status" value="3"/>
</dbReference>
<evidence type="ECO:0000313" key="3">
    <source>
        <dbReference type="EMBL" id="KAF0699187.1"/>
    </source>
</evidence>
<dbReference type="PANTHER" id="PTHR47052">
    <property type="entry name" value="CONSERVED SERINE PROLINE-RICH PROTEIN (AFU_ORTHOLOGUE AFUA_2G01790)"/>
    <property type="match status" value="1"/>
</dbReference>
<accession>A0A485KQI0</accession>
<gene>
    <name evidence="4" type="primary">Aste57867_10239</name>
    <name evidence="3" type="ORF">As57867_010200</name>
    <name evidence="4" type="ORF">ASTE57867_10239</name>
</gene>
<keyword evidence="1" id="KW-0175">Coiled coil</keyword>
<dbReference type="OrthoDB" id="419768at2759"/>
<reference evidence="4 5" key="1">
    <citation type="submission" date="2019-03" db="EMBL/GenBank/DDBJ databases">
        <authorList>
            <person name="Gaulin E."/>
            <person name="Dumas B."/>
        </authorList>
    </citation>
    <scope>NUCLEOTIDE SEQUENCE [LARGE SCALE GENOMIC DNA]</scope>
    <source>
        <strain evidence="4">CBS 568.67</strain>
    </source>
</reference>
<proteinExistence type="predicted"/>
<name>A0A485KQI0_9STRA</name>
<dbReference type="AlphaFoldDB" id="A0A485KQI0"/>
<dbReference type="InterPro" id="IPR000008">
    <property type="entry name" value="C2_dom"/>
</dbReference>
<dbReference type="Proteomes" id="UP000332933">
    <property type="component" value="Unassembled WGS sequence"/>
</dbReference>
<evidence type="ECO:0000313" key="4">
    <source>
        <dbReference type="EMBL" id="VFT87114.1"/>
    </source>
</evidence>
<dbReference type="SUPFAM" id="SSF49562">
    <property type="entry name" value="C2 domain (Calcium/lipid-binding domain, CaLB)"/>
    <property type="match status" value="3"/>
</dbReference>
<dbReference type="SMART" id="SM00239">
    <property type="entry name" value="C2"/>
    <property type="match status" value="3"/>
</dbReference>
<evidence type="ECO:0000259" key="2">
    <source>
        <dbReference type="PROSITE" id="PS50004"/>
    </source>
</evidence>
<organism evidence="4 5">
    <name type="scientific">Aphanomyces stellatus</name>
    <dbReference type="NCBI Taxonomy" id="120398"/>
    <lineage>
        <taxon>Eukaryota</taxon>
        <taxon>Sar</taxon>
        <taxon>Stramenopiles</taxon>
        <taxon>Oomycota</taxon>
        <taxon>Saprolegniomycetes</taxon>
        <taxon>Saprolegniales</taxon>
        <taxon>Verrucalvaceae</taxon>
        <taxon>Aphanomyces</taxon>
    </lineage>
</organism>
<dbReference type="InterPro" id="IPR035892">
    <property type="entry name" value="C2_domain_sf"/>
</dbReference>
<feature type="domain" description="C2" evidence="2">
    <location>
        <begin position="1"/>
        <end position="100"/>
    </location>
</feature>
<dbReference type="EMBL" id="VJMH01005193">
    <property type="protein sequence ID" value="KAF0699187.1"/>
    <property type="molecule type" value="Genomic_DNA"/>
</dbReference>
<sequence length="745" mass="81164">MPELHVRVVAGRNLLDNILMGSLHPQCAITVGTMTQSTKVHRNGGRAPVWGDKFVFNIKNPDELLMRVAVQDCQFIQRSVGQCYIPVMSLAHGNVVDQWLPLKINAKAGGEVNLRMQLVGLSDQLVVDSKSTDVKQATAVRETRREDCKDNQAEMECTKTTMTHSVQQVMDVRKLAIAVAKEAVTTIGAQDTDDMEVPSAFAAVCTKMVETLVNNQVEHRSTDVPNDDEAQNKGSFQEETELVEQLLTHRASQEHVLHVRVVAGRNLIGNILTDTLDPQCTITVGHTAQSTKVHRDGGRSPVWGEKFEFKIKRPSEAHVHVAVQDCKSSQCFMGQCRLPIQSLVHGVVVDDWVPLWINEQTCGDVNLRMQLVGVPEHQAVASKSAPVATKVQDNKDEQEAEEYAKLFQALSPSQSVLQKEVQLTGEMVAQTQPASPVLHVRVVAGRNLFDCSHTGTLHPQCSITVGTVTQSTKVHRKGGRSPAWGDKFQFRMKDPLRLHMRVAVKDCKLVEGDMGQFRLPLLSLTHGDVVDQWVSLTVNGKGHGEVNLRMQLIGLTEDQVVDALEAKAAAAHQEYLAALRAREHARRAQAQEAAHKHAEAIRRIQQQVQAKANYEEALRRHQQANPVAPMKQRPHMPPVSANQANTPADNNVPIYAAGDNTNGFDFFGGGVNTLFGGSADGSNLFGTIDPTSLFGGSGVDVTNLLGGVVDPSNLFGGGVDMSSLGDLGGVVDLNNLGDAVGSLFQ</sequence>
<feature type="coiled-coil region" evidence="1">
    <location>
        <begin position="587"/>
        <end position="624"/>
    </location>
</feature>
<dbReference type="CDD" id="cd00030">
    <property type="entry name" value="C2"/>
    <property type="match status" value="3"/>
</dbReference>
<evidence type="ECO:0000313" key="5">
    <source>
        <dbReference type="Proteomes" id="UP000332933"/>
    </source>
</evidence>
<keyword evidence="5" id="KW-1185">Reference proteome</keyword>
<dbReference type="EMBL" id="CAADRA010005214">
    <property type="protein sequence ID" value="VFT87114.1"/>
    <property type="molecule type" value="Genomic_DNA"/>
</dbReference>
<reference evidence="3" key="2">
    <citation type="submission" date="2019-06" db="EMBL/GenBank/DDBJ databases">
        <title>Genomics analysis of Aphanomyces spp. identifies a new class of oomycete effector associated with host adaptation.</title>
        <authorList>
            <person name="Gaulin E."/>
        </authorList>
    </citation>
    <scope>NUCLEOTIDE SEQUENCE</scope>
    <source>
        <strain evidence="3">CBS 578.67</strain>
    </source>
</reference>